<protein>
    <submittedName>
        <fullName evidence="1">Uncharacterized protein</fullName>
    </submittedName>
</protein>
<organism evidence="1">
    <name type="scientific">Myoviridae sp. ctGBP5</name>
    <dbReference type="NCBI Taxonomy" id="2825071"/>
    <lineage>
        <taxon>Viruses</taxon>
        <taxon>Duplodnaviria</taxon>
        <taxon>Heunggongvirae</taxon>
        <taxon>Uroviricota</taxon>
        <taxon>Caudoviricetes</taxon>
    </lineage>
</organism>
<evidence type="ECO:0000313" key="1">
    <source>
        <dbReference type="EMBL" id="DAE04057.1"/>
    </source>
</evidence>
<proteinExistence type="predicted"/>
<dbReference type="EMBL" id="BK015383">
    <property type="protein sequence ID" value="DAE04057.1"/>
    <property type="molecule type" value="Genomic_DNA"/>
</dbReference>
<sequence length="58" mass="6279">MKIEVTGDHQKKLAKKSVCKLRQNVTCCSFTSVRYLSSCSANPTGSGETPEAGFTKPQ</sequence>
<accession>A0A8S5PCE9</accession>
<reference evidence="1" key="1">
    <citation type="journal article" date="2021" name="Proc. Natl. Acad. Sci. U.S.A.">
        <title>A Catalog of Tens of Thousands of Viruses from Human Metagenomes Reveals Hidden Associations with Chronic Diseases.</title>
        <authorList>
            <person name="Tisza M.J."/>
            <person name="Buck C.B."/>
        </authorList>
    </citation>
    <scope>NUCLEOTIDE SEQUENCE</scope>
    <source>
        <strain evidence="1">CtGBP5</strain>
    </source>
</reference>
<name>A0A8S5PCE9_9CAUD</name>